<proteinExistence type="inferred from homology"/>
<evidence type="ECO:0000313" key="7">
    <source>
        <dbReference type="Proteomes" id="UP000254118"/>
    </source>
</evidence>
<evidence type="ECO:0000256" key="4">
    <source>
        <dbReference type="HAMAP-Rule" id="MF_00688"/>
    </source>
</evidence>
<evidence type="ECO:0000256" key="2">
    <source>
        <dbReference type="ARBA" id="ARBA00022679"/>
    </source>
</evidence>
<evidence type="ECO:0000313" key="6">
    <source>
        <dbReference type="EMBL" id="STD09978.1"/>
    </source>
</evidence>
<dbReference type="PANTHER" id="PTHR30098">
    <property type="entry name" value="LEUCYL/PHENYLALANYL-TRNA--PROTEIN TRANSFERASE"/>
    <property type="match status" value="1"/>
</dbReference>
<dbReference type="NCBIfam" id="TIGR00667">
    <property type="entry name" value="aat"/>
    <property type="match status" value="1"/>
</dbReference>
<comment type="caution">
    <text evidence="6">The sequence shown here is derived from an EMBL/GenBank/DDBJ whole genome shotgun (WGS) entry which is preliminary data.</text>
</comment>
<dbReference type="Proteomes" id="UP000254118">
    <property type="component" value="Unassembled WGS sequence"/>
</dbReference>
<dbReference type="AlphaFoldDB" id="A0AA46BNE7"/>
<dbReference type="Gene3D" id="3.30.70.3550">
    <property type="entry name" value="Leucyl/phenylalanyl-tRNA-protein transferase, N-terminal domain"/>
    <property type="match status" value="1"/>
</dbReference>
<comment type="similarity">
    <text evidence="4">Belongs to the L/F-transferase family.</text>
</comment>
<dbReference type="GO" id="GO:0005737">
    <property type="term" value="C:cytoplasm"/>
    <property type="evidence" value="ECO:0007669"/>
    <property type="project" value="UniProtKB-SubCell"/>
</dbReference>
<sequence length="250" mass="27336">MMDEESRGPGDPVFPPVVPESRSGLPPLRLSPEDDLVGVGGDLDPATLLHAYINGVFPMGLGECGAEPMGWWSPLQRGVLRPADLRVHRSLRKSARHYTVSVDRAFEAVMRRCADPNRQGRWITDHIVDAYVALHEMGWAHSVEVWSNGDLVGGLYGVSIGGLFAGESMFHASRDASKVALMELVDIVGDDGDERRLIDVQWATAHLASLGVSEISRDEYIVAAQQAVQLPVPAGFASEWARRHVQHCVI</sequence>
<dbReference type="GO" id="GO:0008914">
    <property type="term" value="F:leucyl-tRNA--protein transferase activity"/>
    <property type="evidence" value="ECO:0007669"/>
    <property type="project" value="UniProtKB-UniRule"/>
</dbReference>
<dbReference type="Gene3D" id="3.40.630.70">
    <property type="entry name" value="Leucyl/phenylalanyl-tRNA-protein transferase, C-terminal domain"/>
    <property type="match status" value="1"/>
</dbReference>
<dbReference type="HAMAP" id="MF_00688">
    <property type="entry name" value="Leu_Phe_trans"/>
    <property type="match status" value="1"/>
</dbReference>
<dbReference type="InterPro" id="IPR042203">
    <property type="entry name" value="Leu/Phe-tRNA_Trfase_C"/>
</dbReference>
<evidence type="ECO:0000256" key="3">
    <source>
        <dbReference type="ARBA" id="ARBA00023315"/>
    </source>
</evidence>
<comment type="catalytic activity">
    <reaction evidence="4">
        <text>L-phenylalanyl-tRNA(Phe) + an N-terminal L-alpha-aminoacyl-[protein] = an N-terminal L-phenylalanyl-L-alpha-aminoacyl-[protein] + tRNA(Phe)</text>
        <dbReference type="Rhea" id="RHEA:43632"/>
        <dbReference type="Rhea" id="RHEA-COMP:9668"/>
        <dbReference type="Rhea" id="RHEA-COMP:9699"/>
        <dbReference type="Rhea" id="RHEA-COMP:10636"/>
        <dbReference type="Rhea" id="RHEA-COMP:10637"/>
        <dbReference type="ChEBI" id="CHEBI:78442"/>
        <dbReference type="ChEBI" id="CHEBI:78531"/>
        <dbReference type="ChEBI" id="CHEBI:78597"/>
        <dbReference type="ChEBI" id="CHEBI:83561"/>
        <dbReference type="EC" id="2.3.2.6"/>
    </reaction>
</comment>
<dbReference type="Pfam" id="PF03588">
    <property type="entry name" value="Leu_Phe_trans"/>
    <property type="match status" value="1"/>
</dbReference>
<accession>A0AA46BNE7</accession>
<dbReference type="PANTHER" id="PTHR30098:SF2">
    <property type="entry name" value="LEUCYL_PHENYLALANYL-TRNA--PROTEIN TRANSFERASE"/>
    <property type="match status" value="1"/>
</dbReference>
<comment type="subcellular location">
    <subcellularLocation>
        <location evidence="4">Cytoplasm</location>
    </subcellularLocation>
</comment>
<evidence type="ECO:0000256" key="5">
    <source>
        <dbReference type="SAM" id="MobiDB-lite"/>
    </source>
</evidence>
<dbReference type="RefSeq" id="WP_258553166.1">
    <property type="nucleotide sequence ID" value="NZ_UFYA01000001.1"/>
</dbReference>
<gene>
    <name evidence="4 6" type="primary">aat</name>
    <name evidence="6" type="ORF">NCTC7915_01276</name>
</gene>
<keyword evidence="2 4" id="KW-0808">Transferase</keyword>
<comment type="function">
    <text evidence="4">Functions in the N-end rule pathway of protein degradation where it conjugates Leu, Phe and, less efficiently, Met from aminoacyl-tRNAs to the N-termini of proteins containing an N-terminal arginine or lysine.</text>
</comment>
<name>A0AA46BNE7_9MICO</name>
<protein>
    <recommendedName>
        <fullName evidence="4">Leucyl/phenylalanyl-tRNA--protein transferase</fullName>
        <ecNumber evidence="4">2.3.2.6</ecNumber>
    </recommendedName>
    <alternativeName>
        <fullName evidence="4">L/F-transferase</fullName>
    </alternativeName>
    <alternativeName>
        <fullName evidence="4">Leucyltransferase</fullName>
    </alternativeName>
    <alternativeName>
        <fullName evidence="4">Phenyalanyltransferase</fullName>
    </alternativeName>
</protein>
<keyword evidence="1 4" id="KW-0963">Cytoplasm</keyword>
<dbReference type="InterPro" id="IPR004616">
    <property type="entry name" value="Leu/Phe-tRNA_Trfase"/>
</dbReference>
<dbReference type="InterPro" id="IPR042221">
    <property type="entry name" value="Leu/Phe-tRNA_Trfase_N"/>
</dbReference>
<evidence type="ECO:0000256" key="1">
    <source>
        <dbReference type="ARBA" id="ARBA00022490"/>
    </source>
</evidence>
<organism evidence="6 7">
    <name type="scientific">Dermatophilus congolensis</name>
    <dbReference type="NCBI Taxonomy" id="1863"/>
    <lineage>
        <taxon>Bacteria</taxon>
        <taxon>Bacillati</taxon>
        <taxon>Actinomycetota</taxon>
        <taxon>Actinomycetes</taxon>
        <taxon>Micrococcales</taxon>
        <taxon>Dermatophilaceae</taxon>
        <taxon>Dermatophilus</taxon>
    </lineage>
</organism>
<keyword evidence="3 4" id="KW-0012">Acyltransferase</keyword>
<dbReference type="InterPro" id="IPR016181">
    <property type="entry name" value="Acyl_CoA_acyltransferase"/>
</dbReference>
<comment type="catalytic activity">
    <reaction evidence="4">
        <text>N-terminal L-lysyl-[protein] + L-leucyl-tRNA(Leu) = N-terminal L-leucyl-L-lysyl-[protein] + tRNA(Leu) + H(+)</text>
        <dbReference type="Rhea" id="RHEA:12340"/>
        <dbReference type="Rhea" id="RHEA-COMP:9613"/>
        <dbReference type="Rhea" id="RHEA-COMP:9622"/>
        <dbReference type="Rhea" id="RHEA-COMP:12670"/>
        <dbReference type="Rhea" id="RHEA-COMP:12671"/>
        <dbReference type="ChEBI" id="CHEBI:15378"/>
        <dbReference type="ChEBI" id="CHEBI:65249"/>
        <dbReference type="ChEBI" id="CHEBI:78442"/>
        <dbReference type="ChEBI" id="CHEBI:78494"/>
        <dbReference type="ChEBI" id="CHEBI:133043"/>
        <dbReference type="EC" id="2.3.2.6"/>
    </reaction>
</comment>
<reference evidence="6 7" key="1">
    <citation type="submission" date="2018-06" db="EMBL/GenBank/DDBJ databases">
        <authorList>
            <consortium name="Pathogen Informatics"/>
            <person name="Doyle S."/>
        </authorList>
    </citation>
    <scope>NUCLEOTIDE SEQUENCE [LARGE SCALE GENOMIC DNA]</scope>
    <source>
        <strain evidence="6 7">NCTC7915</strain>
    </source>
</reference>
<feature type="region of interest" description="Disordered" evidence="5">
    <location>
        <begin position="1"/>
        <end position="30"/>
    </location>
</feature>
<dbReference type="EMBL" id="UFYA01000001">
    <property type="protein sequence ID" value="STD09978.1"/>
    <property type="molecule type" value="Genomic_DNA"/>
</dbReference>
<dbReference type="SUPFAM" id="SSF55729">
    <property type="entry name" value="Acyl-CoA N-acyltransferases (Nat)"/>
    <property type="match status" value="1"/>
</dbReference>
<dbReference type="EC" id="2.3.2.6" evidence="4"/>
<dbReference type="GO" id="GO:0030163">
    <property type="term" value="P:protein catabolic process"/>
    <property type="evidence" value="ECO:0007669"/>
    <property type="project" value="UniProtKB-UniRule"/>
</dbReference>
<comment type="catalytic activity">
    <reaction evidence="4">
        <text>N-terminal L-arginyl-[protein] + L-leucyl-tRNA(Leu) = N-terminal L-leucyl-L-arginyl-[protein] + tRNA(Leu) + H(+)</text>
        <dbReference type="Rhea" id="RHEA:50416"/>
        <dbReference type="Rhea" id="RHEA-COMP:9613"/>
        <dbReference type="Rhea" id="RHEA-COMP:9622"/>
        <dbReference type="Rhea" id="RHEA-COMP:12672"/>
        <dbReference type="Rhea" id="RHEA-COMP:12673"/>
        <dbReference type="ChEBI" id="CHEBI:15378"/>
        <dbReference type="ChEBI" id="CHEBI:64719"/>
        <dbReference type="ChEBI" id="CHEBI:78442"/>
        <dbReference type="ChEBI" id="CHEBI:78494"/>
        <dbReference type="ChEBI" id="CHEBI:133044"/>
        <dbReference type="EC" id="2.3.2.6"/>
    </reaction>
</comment>